<gene>
    <name evidence="3" type="ORF">COT75_01640</name>
</gene>
<accession>A0A2H0W9L6</accession>
<dbReference type="Pfam" id="PF13439">
    <property type="entry name" value="Glyco_transf_4"/>
    <property type="match status" value="1"/>
</dbReference>
<evidence type="ECO:0008006" key="5">
    <source>
        <dbReference type="Google" id="ProtNLM"/>
    </source>
</evidence>
<dbReference type="CDD" id="cd03801">
    <property type="entry name" value="GT4_PimA-like"/>
    <property type="match status" value="1"/>
</dbReference>
<dbReference type="Proteomes" id="UP000230093">
    <property type="component" value="Unassembled WGS sequence"/>
</dbReference>
<reference evidence="4" key="1">
    <citation type="submission" date="2017-09" db="EMBL/GenBank/DDBJ databases">
        <title>Depth-based differentiation of microbial function through sediment-hosted aquifers and enrichment of novel symbionts in the deep terrestrial subsurface.</title>
        <authorList>
            <person name="Probst A.J."/>
            <person name="Ladd B."/>
            <person name="Jarett J.K."/>
            <person name="Geller-Mcgrath D.E."/>
            <person name="Sieber C.M.K."/>
            <person name="Emerson J.B."/>
            <person name="Anantharaman K."/>
            <person name="Thomas B.C."/>
            <person name="Malmstrom R."/>
            <person name="Stieglmeier M."/>
            <person name="Klingl A."/>
            <person name="Woyke T."/>
            <person name="Ryan C.M."/>
            <person name="Banfield J.F."/>
        </authorList>
    </citation>
    <scope>NUCLEOTIDE SEQUENCE [LARGE SCALE GENOMIC DNA]</scope>
</reference>
<dbReference type="GO" id="GO:0016757">
    <property type="term" value="F:glycosyltransferase activity"/>
    <property type="evidence" value="ECO:0007669"/>
    <property type="project" value="InterPro"/>
</dbReference>
<evidence type="ECO:0000313" key="4">
    <source>
        <dbReference type="Proteomes" id="UP000230093"/>
    </source>
</evidence>
<feature type="domain" description="Glycosyl transferase family 1" evidence="1">
    <location>
        <begin position="248"/>
        <end position="405"/>
    </location>
</feature>
<evidence type="ECO:0000313" key="3">
    <source>
        <dbReference type="EMBL" id="PIS09360.1"/>
    </source>
</evidence>
<dbReference type="SUPFAM" id="SSF53756">
    <property type="entry name" value="UDP-Glycosyltransferase/glycogen phosphorylase"/>
    <property type="match status" value="1"/>
</dbReference>
<sequence length="428" mass="49412">MRILFISDYFPPFAPGGAEWSSYYSAQGLAKKGEEVVVLTPNYGKNPKTEESKGFKIIRFPFPFKLKNKSQTLPYFLNSQPLYYLYFGFWIVYYSIREKVDLLHLQERFSLPAAVLAKYILRKPLVFTLRNFVLFCPVGTCLQKKSIKRESSSFSHFWNQCVPEYINLYLKPKSKIKYLYARASLLYSWIDNLMKRRLLKNCDKLIAISNSLREIYLKADLVCKDKIKVVYNLPPLGVKKTNNEEIIRLRKKHQLGNKKVVLYAGRLTLGKGVYDLLKAGEIVCQREKNVVFLLIGKGSLKVKTQSYFKIIPEVSHEELFKYYQLADLVVVPTAGIEPFGRVPIEAALFKKAVIITRSGGLKEQIIAGKTGFIVSRKNPSQLAEVILKLLRDKSLSLKIGENHYQFVKQKFNQKKITERIISIYQSLK</sequence>
<feature type="domain" description="Glycosyltransferase subfamily 4-like N-terminal" evidence="2">
    <location>
        <begin position="15"/>
        <end position="232"/>
    </location>
</feature>
<protein>
    <recommendedName>
        <fullName evidence="5">Glycosyl transferase family 1 domain-containing protein</fullName>
    </recommendedName>
</protein>
<dbReference type="PANTHER" id="PTHR45947">
    <property type="entry name" value="SULFOQUINOVOSYL TRANSFERASE SQD2"/>
    <property type="match status" value="1"/>
</dbReference>
<comment type="caution">
    <text evidence="3">The sequence shown here is derived from an EMBL/GenBank/DDBJ whole genome shotgun (WGS) entry which is preliminary data.</text>
</comment>
<proteinExistence type="predicted"/>
<organism evidence="3 4">
    <name type="scientific">Candidatus Beckwithbacteria bacterium CG10_big_fil_rev_8_21_14_0_10_34_10</name>
    <dbReference type="NCBI Taxonomy" id="1974495"/>
    <lineage>
        <taxon>Bacteria</taxon>
        <taxon>Candidatus Beckwithiibacteriota</taxon>
    </lineage>
</organism>
<evidence type="ECO:0000259" key="1">
    <source>
        <dbReference type="Pfam" id="PF00534"/>
    </source>
</evidence>
<dbReference type="AlphaFoldDB" id="A0A2H0W9L6"/>
<dbReference type="InterPro" id="IPR028098">
    <property type="entry name" value="Glyco_trans_4-like_N"/>
</dbReference>
<dbReference type="PANTHER" id="PTHR45947:SF3">
    <property type="entry name" value="SULFOQUINOVOSYL TRANSFERASE SQD2"/>
    <property type="match status" value="1"/>
</dbReference>
<dbReference type="InterPro" id="IPR050194">
    <property type="entry name" value="Glycosyltransferase_grp1"/>
</dbReference>
<name>A0A2H0W9L6_9BACT</name>
<dbReference type="Gene3D" id="3.40.50.2000">
    <property type="entry name" value="Glycogen Phosphorylase B"/>
    <property type="match status" value="2"/>
</dbReference>
<dbReference type="InterPro" id="IPR001296">
    <property type="entry name" value="Glyco_trans_1"/>
</dbReference>
<dbReference type="EMBL" id="PEZT01000010">
    <property type="protein sequence ID" value="PIS09360.1"/>
    <property type="molecule type" value="Genomic_DNA"/>
</dbReference>
<dbReference type="Pfam" id="PF00534">
    <property type="entry name" value="Glycos_transf_1"/>
    <property type="match status" value="1"/>
</dbReference>
<evidence type="ECO:0000259" key="2">
    <source>
        <dbReference type="Pfam" id="PF13439"/>
    </source>
</evidence>